<dbReference type="AlphaFoldDB" id="A0AAN8X9A5"/>
<gene>
    <name evidence="12" type="ORF">SK128_010014</name>
</gene>
<dbReference type="PROSITE" id="PS50157">
    <property type="entry name" value="ZINC_FINGER_C2H2_2"/>
    <property type="match status" value="9"/>
</dbReference>
<dbReference type="Pfam" id="PF13912">
    <property type="entry name" value="zf-C2H2_6"/>
    <property type="match status" value="1"/>
</dbReference>
<feature type="region of interest" description="Disordered" evidence="10">
    <location>
        <begin position="494"/>
        <end position="513"/>
    </location>
</feature>
<dbReference type="PANTHER" id="PTHR47772">
    <property type="entry name" value="ZINC FINGER PROTEIN 200"/>
    <property type="match status" value="1"/>
</dbReference>
<feature type="compositionally biased region" description="Polar residues" evidence="10">
    <location>
        <begin position="444"/>
        <end position="455"/>
    </location>
</feature>
<dbReference type="PROSITE" id="PS00028">
    <property type="entry name" value="ZINC_FINGER_C2H2_1"/>
    <property type="match status" value="8"/>
</dbReference>
<dbReference type="GO" id="GO:0005634">
    <property type="term" value="C:nucleus"/>
    <property type="evidence" value="ECO:0007669"/>
    <property type="project" value="UniProtKB-SubCell"/>
</dbReference>
<dbReference type="InterPro" id="IPR050636">
    <property type="entry name" value="C2H2-ZF_domain-containing"/>
</dbReference>
<dbReference type="Pfam" id="PF00096">
    <property type="entry name" value="zf-C2H2"/>
    <property type="match status" value="5"/>
</dbReference>
<evidence type="ECO:0000256" key="5">
    <source>
        <dbReference type="ARBA" id="ARBA00022833"/>
    </source>
</evidence>
<dbReference type="SUPFAM" id="SSF57667">
    <property type="entry name" value="beta-beta-alpha zinc fingers"/>
    <property type="match status" value="6"/>
</dbReference>
<evidence type="ECO:0000313" key="12">
    <source>
        <dbReference type="EMBL" id="KAK7080236.1"/>
    </source>
</evidence>
<name>A0AAN8X9A5_HALRR</name>
<feature type="domain" description="C2H2-type" evidence="11">
    <location>
        <begin position="328"/>
        <end position="360"/>
    </location>
</feature>
<keyword evidence="2" id="KW-0479">Metal-binding</keyword>
<dbReference type="InterPro" id="IPR036236">
    <property type="entry name" value="Znf_C2H2_sf"/>
</dbReference>
<evidence type="ECO:0000256" key="4">
    <source>
        <dbReference type="ARBA" id="ARBA00022771"/>
    </source>
</evidence>
<dbReference type="SMART" id="SM00355">
    <property type="entry name" value="ZnF_C2H2"/>
    <property type="match status" value="9"/>
</dbReference>
<feature type="region of interest" description="Disordered" evidence="10">
    <location>
        <begin position="28"/>
        <end position="47"/>
    </location>
</feature>
<evidence type="ECO:0000256" key="9">
    <source>
        <dbReference type="PROSITE-ProRule" id="PRU00042"/>
    </source>
</evidence>
<feature type="domain" description="C2H2-type" evidence="11">
    <location>
        <begin position="218"/>
        <end position="245"/>
    </location>
</feature>
<dbReference type="FunFam" id="3.30.160.60:FF:000446">
    <property type="entry name" value="Zinc finger protein"/>
    <property type="match status" value="1"/>
</dbReference>
<keyword evidence="8" id="KW-0539">Nucleus</keyword>
<feature type="region of interest" description="Disordered" evidence="10">
    <location>
        <begin position="525"/>
        <end position="544"/>
    </location>
</feature>
<evidence type="ECO:0000313" key="13">
    <source>
        <dbReference type="Proteomes" id="UP001381693"/>
    </source>
</evidence>
<keyword evidence="6" id="KW-0805">Transcription regulation</keyword>
<reference evidence="12 13" key="1">
    <citation type="submission" date="2023-11" db="EMBL/GenBank/DDBJ databases">
        <title>Halocaridina rubra genome assembly.</title>
        <authorList>
            <person name="Smith C."/>
        </authorList>
    </citation>
    <scope>NUCLEOTIDE SEQUENCE [LARGE SCALE GENOMIC DNA]</scope>
    <source>
        <strain evidence="12">EP-1</strain>
        <tissue evidence="12">Whole</tissue>
    </source>
</reference>
<feature type="domain" description="C2H2-type" evidence="11">
    <location>
        <begin position="69"/>
        <end position="97"/>
    </location>
</feature>
<keyword evidence="5" id="KW-0862">Zinc</keyword>
<keyword evidence="3" id="KW-0677">Repeat</keyword>
<organism evidence="12 13">
    <name type="scientific">Halocaridina rubra</name>
    <name type="common">Hawaiian red shrimp</name>
    <dbReference type="NCBI Taxonomy" id="373956"/>
    <lineage>
        <taxon>Eukaryota</taxon>
        <taxon>Metazoa</taxon>
        <taxon>Ecdysozoa</taxon>
        <taxon>Arthropoda</taxon>
        <taxon>Crustacea</taxon>
        <taxon>Multicrustacea</taxon>
        <taxon>Malacostraca</taxon>
        <taxon>Eumalacostraca</taxon>
        <taxon>Eucarida</taxon>
        <taxon>Decapoda</taxon>
        <taxon>Pleocyemata</taxon>
        <taxon>Caridea</taxon>
        <taxon>Atyoidea</taxon>
        <taxon>Atyidae</taxon>
        <taxon>Halocaridina</taxon>
    </lineage>
</organism>
<feature type="compositionally biased region" description="Basic and acidic residues" evidence="10">
    <location>
        <begin position="579"/>
        <end position="597"/>
    </location>
</feature>
<dbReference type="EMBL" id="JAXCGZ010006036">
    <property type="protein sequence ID" value="KAK7080236.1"/>
    <property type="molecule type" value="Genomic_DNA"/>
</dbReference>
<evidence type="ECO:0000256" key="8">
    <source>
        <dbReference type="ARBA" id="ARBA00023242"/>
    </source>
</evidence>
<dbReference type="Pfam" id="PF13894">
    <property type="entry name" value="zf-C2H2_4"/>
    <property type="match status" value="1"/>
</dbReference>
<dbReference type="FunFam" id="3.30.160.60:FF:000100">
    <property type="entry name" value="Zinc finger 45-like"/>
    <property type="match status" value="1"/>
</dbReference>
<keyword evidence="7" id="KW-0804">Transcription</keyword>
<comment type="caution">
    <text evidence="12">The sequence shown here is derived from an EMBL/GenBank/DDBJ whole genome shotgun (WGS) entry which is preliminary data.</text>
</comment>
<evidence type="ECO:0000256" key="2">
    <source>
        <dbReference type="ARBA" id="ARBA00022723"/>
    </source>
</evidence>
<evidence type="ECO:0000256" key="3">
    <source>
        <dbReference type="ARBA" id="ARBA00022737"/>
    </source>
</evidence>
<accession>A0AAN8X9A5</accession>
<sequence>MENNTEEYCANPQELLEVHFLEPSDESINIKKEEVPSSFNSDEESDKNANLENFDANLEDSETKKEKLFECNFCDKKYNRKVHLDRHYEVDHVGIRYSCNICTKSYTRKHRLITHLLVHHNIRKLHECKVCKQSFAAKDELISHSLLHTGHKTYTADKPNSHPCKICNKSFTRKKDLEKHELVHSEAKEYKCTVCGKTFLDQRNLNRHALTHNVDKPYECDVCHKLFSRTDLLKRHSLTHIVRKTSKCRLCSAPLKAKRDFNFLNISEQGLYACTICKKLFTRKDKLERHSSIHTVDKLHVCDMCNMSFALRNDFLKHSYSHSGKIFYECSFCLKLFTKKGTFKRHSTILCTKKHQMCKPCLRRVTKDASLLENLDSLSQEVPSAPDALQTSIPDLSYLYASNCGEPSAEENLSKSADLMRERDYQVPVHLEEKVKKSSKLQNRKNQGSVRGEENLSTFSELRKVRKYQASEHSDKNLSIPSELQDKNHDISEHNEENISNSSELRVSEHSEESLSKFVEFDKERKYHSSKHTESDRNNSSNTGSMFETVYLVDEVQIKQEQSEEALNGDHDVEFEDMNYEKTSETVEEEHTHDVNE</sequence>
<evidence type="ECO:0000256" key="10">
    <source>
        <dbReference type="SAM" id="MobiDB-lite"/>
    </source>
</evidence>
<evidence type="ECO:0000256" key="1">
    <source>
        <dbReference type="ARBA" id="ARBA00004123"/>
    </source>
</evidence>
<evidence type="ECO:0000259" key="11">
    <source>
        <dbReference type="PROSITE" id="PS50157"/>
    </source>
</evidence>
<dbReference type="GO" id="GO:0008270">
    <property type="term" value="F:zinc ion binding"/>
    <property type="evidence" value="ECO:0007669"/>
    <property type="project" value="UniProtKB-KW"/>
</dbReference>
<evidence type="ECO:0000256" key="7">
    <source>
        <dbReference type="ARBA" id="ARBA00023163"/>
    </source>
</evidence>
<evidence type="ECO:0000256" key="6">
    <source>
        <dbReference type="ARBA" id="ARBA00023015"/>
    </source>
</evidence>
<feature type="compositionally biased region" description="Basic and acidic residues" evidence="10">
    <location>
        <begin position="525"/>
        <end position="537"/>
    </location>
</feature>
<dbReference type="PANTHER" id="PTHR47772:SF11">
    <property type="entry name" value="C2H2-TYPE DOMAIN-CONTAINING PROTEIN"/>
    <property type="match status" value="1"/>
</dbReference>
<feature type="domain" description="C2H2-type" evidence="11">
    <location>
        <begin position="272"/>
        <end position="299"/>
    </location>
</feature>
<feature type="domain" description="C2H2-type" evidence="11">
    <location>
        <begin position="126"/>
        <end position="153"/>
    </location>
</feature>
<feature type="domain" description="C2H2-type" evidence="11">
    <location>
        <begin position="190"/>
        <end position="217"/>
    </location>
</feature>
<feature type="compositionally biased region" description="Basic and acidic residues" evidence="10">
    <location>
        <begin position="562"/>
        <end position="572"/>
    </location>
</feature>
<feature type="domain" description="C2H2-type" evidence="11">
    <location>
        <begin position="300"/>
        <end position="325"/>
    </location>
</feature>
<feature type="region of interest" description="Disordered" evidence="10">
    <location>
        <begin position="562"/>
        <end position="597"/>
    </location>
</feature>
<proteinExistence type="predicted"/>
<feature type="region of interest" description="Disordered" evidence="10">
    <location>
        <begin position="431"/>
        <end position="455"/>
    </location>
</feature>
<protein>
    <recommendedName>
        <fullName evidence="11">C2H2-type domain-containing protein</fullName>
    </recommendedName>
</protein>
<dbReference type="Gene3D" id="3.30.160.60">
    <property type="entry name" value="Classic Zinc Finger"/>
    <property type="match status" value="7"/>
</dbReference>
<keyword evidence="13" id="KW-1185">Reference proteome</keyword>
<dbReference type="InterPro" id="IPR013087">
    <property type="entry name" value="Znf_C2H2_type"/>
</dbReference>
<keyword evidence="4 9" id="KW-0863">Zinc-finger</keyword>
<comment type="subcellular location">
    <subcellularLocation>
        <location evidence="1">Nucleus</location>
    </subcellularLocation>
</comment>
<feature type="domain" description="C2H2-type" evidence="11">
    <location>
        <begin position="162"/>
        <end position="189"/>
    </location>
</feature>
<dbReference type="Proteomes" id="UP001381693">
    <property type="component" value="Unassembled WGS sequence"/>
</dbReference>
<feature type="domain" description="C2H2-type" evidence="11">
    <location>
        <begin position="97"/>
        <end position="124"/>
    </location>
</feature>